<dbReference type="AlphaFoldDB" id="I8WJA1"/>
<reference evidence="1 2" key="1">
    <citation type="submission" date="2012-02" db="EMBL/GenBank/DDBJ databases">
        <title>The Genome Sequence of Bacteroides dorei CL03T12C01.</title>
        <authorList>
            <consortium name="The Broad Institute Genome Sequencing Platform"/>
            <person name="Earl A."/>
            <person name="Ward D."/>
            <person name="Feldgarden M."/>
            <person name="Gevers D."/>
            <person name="Zitomersky N.L."/>
            <person name="Coyne M.J."/>
            <person name="Comstock L.E."/>
            <person name="Young S.K."/>
            <person name="Zeng Q."/>
            <person name="Gargeya S."/>
            <person name="Fitzgerald M."/>
            <person name="Haas B."/>
            <person name="Abouelleil A."/>
            <person name="Alvarado L."/>
            <person name="Arachchi H.M."/>
            <person name="Berlin A."/>
            <person name="Chapman S.B."/>
            <person name="Gearin G."/>
            <person name="Goldberg J."/>
            <person name="Griggs A."/>
            <person name="Gujja S."/>
            <person name="Hansen M."/>
            <person name="Heiman D."/>
            <person name="Howarth C."/>
            <person name="Larimer J."/>
            <person name="Lui A."/>
            <person name="MacDonald P.J.P."/>
            <person name="McCowen C."/>
            <person name="Montmayeur A."/>
            <person name="Murphy C."/>
            <person name="Neiman D."/>
            <person name="Pearson M."/>
            <person name="Priest M."/>
            <person name="Roberts A."/>
            <person name="Saif S."/>
            <person name="Shea T."/>
            <person name="Sisk P."/>
            <person name="Stolte C."/>
            <person name="Sykes S."/>
            <person name="Wortman J."/>
            <person name="Nusbaum C."/>
            <person name="Birren B."/>
        </authorList>
    </citation>
    <scope>NUCLEOTIDE SEQUENCE [LARGE SCALE GENOMIC DNA]</scope>
    <source>
        <strain evidence="1 2">CL03T12C01</strain>
    </source>
</reference>
<dbReference type="EMBL" id="AGXI01000014">
    <property type="protein sequence ID" value="EIY37897.1"/>
    <property type="molecule type" value="Genomic_DNA"/>
</dbReference>
<organism evidence="1 2">
    <name type="scientific">Phocaeicola dorei CL03T12C01</name>
    <dbReference type="NCBI Taxonomy" id="997877"/>
    <lineage>
        <taxon>Bacteria</taxon>
        <taxon>Pseudomonadati</taxon>
        <taxon>Bacteroidota</taxon>
        <taxon>Bacteroidia</taxon>
        <taxon>Bacteroidales</taxon>
        <taxon>Bacteroidaceae</taxon>
        <taxon>Phocaeicola</taxon>
    </lineage>
</organism>
<protein>
    <submittedName>
        <fullName evidence="1">Uncharacterized protein</fullName>
    </submittedName>
</protein>
<proteinExistence type="predicted"/>
<accession>I8WJA1</accession>
<evidence type="ECO:0000313" key="2">
    <source>
        <dbReference type="Proteomes" id="UP000004019"/>
    </source>
</evidence>
<name>I8WJA1_9BACT</name>
<gene>
    <name evidence="1" type="ORF">HMPREF1065_02266</name>
</gene>
<evidence type="ECO:0000313" key="1">
    <source>
        <dbReference type="EMBL" id="EIY37897.1"/>
    </source>
</evidence>
<dbReference type="HOGENOM" id="CLU_3004411_0_0_10"/>
<sequence length="56" mass="6110">MGGFSIIMIKKEAVSHVECGDGSHIFVCQLKIGNVGVLLHPFYVNRFGDDDDATLD</sequence>
<comment type="caution">
    <text evidence="1">The sequence shown here is derived from an EMBL/GenBank/DDBJ whole genome shotgun (WGS) entry which is preliminary data.</text>
</comment>
<dbReference type="Proteomes" id="UP000004019">
    <property type="component" value="Unassembled WGS sequence"/>
</dbReference>